<dbReference type="RefSeq" id="WP_107196560.1">
    <property type="nucleotide sequence ID" value="NZ_CP029462.1"/>
</dbReference>
<keyword evidence="2" id="KW-1185">Reference proteome</keyword>
<evidence type="ECO:0000313" key="1">
    <source>
        <dbReference type="EMBL" id="AXL21884.1"/>
    </source>
</evidence>
<sequence>MRKFYKVFGRNSHGDDVYLGWVDESLHPVRWDILGFDKVMDDLGCEEIPDPVDEDMVSAEGKKFFAVEVYSEEMPPEEVDQLVDD</sequence>
<name>A0A346B191_9FIRM</name>
<evidence type="ECO:0000313" key="2">
    <source>
        <dbReference type="Proteomes" id="UP000254337"/>
    </source>
</evidence>
<reference evidence="1 2" key="1">
    <citation type="submission" date="2018-05" db="EMBL/GenBank/DDBJ databases">
        <title>Complete genome sequence of Megasphaera sp. AJH120T, isolated from the ceca of a chicken.</title>
        <authorList>
            <person name="Maki J."/>
            <person name="Looft T."/>
        </authorList>
    </citation>
    <scope>NUCLEOTIDE SEQUENCE [LARGE SCALE GENOMIC DNA]</scope>
    <source>
        <strain evidence="1 2">AJH120</strain>
    </source>
</reference>
<dbReference type="KEGG" id="meg:DKB62_10090"/>
<dbReference type="Proteomes" id="UP000254337">
    <property type="component" value="Chromosome"/>
</dbReference>
<accession>A0A346B191</accession>
<proteinExistence type="predicted"/>
<dbReference type="EMBL" id="CP029462">
    <property type="protein sequence ID" value="AXL21884.1"/>
    <property type="molecule type" value="Genomic_DNA"/>
</dbReference>
<dbReference type="AlphaFoldDB" id="A0A346B191"/>
<organism evidence="1 2">
    <name type="scientific">Megasphaera stantonii</name>
    <dbReference type="NCBI Taxonomy" id="2144175"/>
    <lineage>
        <taxon>Bacteria</taxon>
        <taxon>Bacillati</taxon>
        <taxon>Bacillota</taxon>
        <taxon>Negativicutes</taxon>
        <taxon>Veillonellales</taxon>
        <taxon>Veillonellaceae</taxon>
        <taxon>Megasphaera</taxon>
    </lineage>
</organism>
<gene>
    <name evidence="1" type="ORF">DKB62_10090</name>
</gene>
<protein>
    <submittedName>
        <fullName evidence="1">Uncharacterized protein</fullName>
    </submittedName>
</protein>